<evidence type="ECO:0000313" key="1">
    <source>
        <dbReference type="EMBL" id="PHJ25264.1"/>
    </source>
</evidence>
<organism evidence="1 2">
    <name type="scientific">Cystoisospora suis</name>
    <dbReference type="NCBI Taxonomy" id="483139"/>
    <lineage>
        <taxon>Eukaryota</taxon>
        <taxon>Sar</taxon>
        <taxon>Alveolata</taxon>
        <taxon>Apicomplexa</taxon>
        <taxon>Conoidasida</taxon>
        <taxon>Coccidia</taxon>
        <taxon>Eucoccidiorida</taxon>
        <taxon>Eimeriorina</taxon>
        <taxon>Sarcocystidae</taxon>
        <taxon>Cystoisospora</taxon>
    </lineage>
</organism>
<name>A0A2C6LET4_9APIC</name>
<dbReference type="EMBL" id="MIGC01000344">
    <property type="protein sequence ID" value="PHJ25264.1"/>
    <property type="molecule type" value="Genomic_DNA"/>
</dbReference>
<evidence type="ECO:0000313" key="2">
    <source>
        <dbReference type="Proteomes" id="UP000221165"/>
    </source>
</evidence>
<protein>
    <submittedName>
        <fullName evidence="1">Uncharacterized protein</fullName>
    </submittedName>
</protein>
<reference evidence="1 2" key="1">
    <citation type="journal article" date="2017" name="Int. J. Parasitol.">
        <title>The genome of the protozoan parasite Cystoisospora suis and a reverse vaccinology approach to identify vaccine candidates.</title>
        <authorList>
            <person name="Palmieri N."/>
            <person name="Shrestha A."/>
            <person name="Ruttkowski B."/>
            <person name="Beck T."/>
            <person name="Vogl C."/>
            <person name="Tomley F."/>
            <person name="Blake D.P."/>
            <person name="Joachim A."/>
        </authorList>
    </citation>
    <scope>NUCLEOTIDE SEQUENCE [LARGE SCALE GENOMIC DNA]</scope>
    <source>
        <strain evidence="1 2">Wien I</strain>
    </source>
</reference>
<dbReference type="RefSeq" id="XP_067926936.1">
    <property type="nucleotide sequence ID" value="XM_068061082.1"/>
</dbReference>
<proteinExistence type="predicted"/>
<gene>
    <name evidence="1" type="ORF">CSUI_000875</name>
</gene>
<dbReference type="GeneID" id="94424293"/>
<keyword evidence="2" id="KW-1185">Reference proteome</keyword>
<dbReference type="VEuPathDB" id="ToxoDB:CSUI_000875"/>
<comment type="caution">
    <text evidence="1">The sequence shown here is derived from an EMBL/GenBank/DDBJ whole genome shotgun (WGS) entry which is preliminary data.</text>
</comment>
<dbReference type="Proteomes" id="UP000221165">
    <property type="component" value="Unassembled WGS sequence"/>
</dbReference>
<sequence length="87" mass="9405">MGNARSVIAMSGPTPLSAFAMNVTMAATKGAALSVEALEFLTHITARSAVRWRKIETGALRLLIWVAPRRTFSMSGRNTASRETPDQ</sequence>
<accession>A0A2C6LET4</accession>
<dbReference type="AlphaFoldDB" id="A0A2C6LET4"/>